<evidence type="ECO:0000313" key="6">
    <source>
        <dbReference type="Proteomes" id="UP000654075"/>
    </source>
</evidence>
<keyword evidence="6" id="KW-1185">Reference proteome</keyword>
<dbReference type="GO" id="GO:0005737">
    <property type="term" value="C:cytoplasm"/>
    <property type="evidence" value="ECO:0007669"/>
    <property type="project" value="TreeGrafter"/>
</dbReference>
<dbReference type="Pfam" id="PF00226">
    <property type="entry name" value="DnaJ"/>
    <property type="match status" value="1"/>
</dbReference>
<keyword evidence="1" id="KW-0472">Membrane</keyword>
<dbReference type="SMART" id="SM00271">
    <property type="entry name" value="DnaJ"/>
    <property type="match status" value="1"/>
</dbReference>
<dbReference type="SUPFAM" id="SSF46565">
    <property type="entry name" value="Chaperone J-domain"/>
    <property type="match status" value="1"/>
</dbReference>
<dbReference type="PROSITE" id="PS50076">
    <property type="entry name" value="DNAJ_2"/>
    <property type="match status" value="1"/>
</dbReference>
<evidence type="ECO:0000256" key="1">
    <source>
        <dbReference type="SAM" id="Phobius"/>
    </source>
</evidence>
<keyword evidence="1" id="KW-1133">Transmembrane helix</keyword>
<dbReference type="InterPro" id="IPR036869">
    <property type="entry name" value="J_dom_sf"/>
</dbReference>
<dbReference type="EMBL" id="CAJNNV010025040">
    <property type="protein sequence ID" value="CAE8611688.1"/>
    <property type="molecule type" value="Genomic_DNA"/>
</dbReference>
<name>A0A813I2C4_POLGL</name>
<feature type="transmembrane region" description="Helical" evidence="1">
    <location>
        <begin position="81"/>
        <end position="99"/>
    </location>
</feature>
<gene>
    <name evidence="3" type="ORF">PGLA1383_LOCUS29489</name>
    <name evidence="4" type="ORF">PGLA2088_LOCUS3171</name>
</gene>
<keyword evidence="1" id="KW-0812">Transmembrane</keyword>
<protein>
    <recommendedName>
        <fullName evidence="2">J domain-containing protein</fullName>
    </recommendedName>
</protein>
<organism evidence="4 5">
    <name type="scientific">Polarella glacialis</name>
    <name type="common">Dinoflagellate</name>
    <dbReference type="NCBI Taxonomy" id="89957"/>
    <lineage>
        <taxon>Eukaryota</taxon>
        <taxon>Sar</taxon>
        <taxon>Alveolata</taxon>
        <taxon>Dinophyceae</taxon>
        <taxon>Suessiales</taxon>
        <taxon>Suessiaceae</taxon>
        <taxon>Polarella</taxon>
    </lineage>
</organism>
<evidence type="ECO:0000313" key="3">
    <source>
        <dbReference type="EMBL" id="CAE8611688.1"/>
    </source>
</evidence>
<reference evidence="4" key="1">
    <citation type="submission" date="2021-02" db="EMBL/GenBank/DDBJ databases">
        <authorList>
            <person name="Dougan E. K."/>
            <person name="Rhodes N."/>
            <person name="Thang M."/>
            <person name="Chan C."/>
        </authorList>
    </citation>
    <scope>NUCLEOTIDE SEQUENCE</scope>
</reference>
<sequence length="267" mass="28922">MLLCQPDVPSMASSFVVRPLALIALPLLSVGWSFPAKGVWCGLGFVHPAPWLGAGAQQLQGRQGRKKLAVAGSHPPTCTSLSVPFLAVAVACGAGCFTVKGSGLRRRRRLVTSVTCRAEKNPYDVLGVTRGTSKSEVRQFFRKVAQTQHPDVNPNDPEAADRFQVLVSAYNDIMGDELFPDELVEMRVQQTKRYKENVGKEIKGGSDFAFMGPARFVQGLATVAFFAVAYGLSTLDQATLNSILSPPQTQYRVQPIQQAIGKQSSQL</sequence>
<evidence type="ECO:0000313" key="4">
    <source>
        <dbReference type="EMBL" id="CAE8644566.1"/>
    </source>
</evidence>
<comment type="caution">
    <text evidence="4">The sequence shown here is derived from an EMBL/GenBank/DDBJ whole genome shotgun (WGS) entry which is preliminary data.</text>
</comment>
<evidence type="ECO:0000313" key="5">
    <source>
        <dbReference type="Proteomes" id="UP000626109"/>
    </source>
</evidence>
<dbReference type="GO" id="GO:0051082">
    <property type="term" value="F:unfolded protein binding"/>
    <property type="evidence" value="ECO:0007669"/>
    <property type="project" value="TreeGrafter"/>
</dbReference>
<dbReference type="PANTHER" id="PTHR43096">
    <property type="entry name" value="DNAJ HOMOLOG 1, MITOCHONDRIAL-RELATED"/>
    <property type="match status" value="1"/>
</dbReference>
<dbReference type="EMBL" id="CAJNNW010002701">
    <property type="protein sequence ID" value="CAE8644566.1"/>
    <property type="molecule type" value="Genomic_DNA"/>
</dbReference>
<dbReference type="PRINTS" id="PR00625">
    <property type="entry name" value="JDOMAIN"/>
</dbReference>
<evidence type="ECO:0000259" key="2">
    <source>
        <dbReference type="PROSITE" id="PS50076"/>
    </source>
</evidence>
<dbReference type="CDD" id="cd06257">
    <property type="entry name" value="DnaJ"/>
    <property type="match status" value="1"/>
</dbReference>
<dbReference type="Proteomes" id="UP000626109">
    <property type="component" value="Unassembled WGS sequence"/>
</dbReference>
<dbReference type="AlphaFoldDB" id="A0A813I2C4"/>
<feature type="domain" description="J" evidence="2">
    <location>
        <begin position="121"/>
        <end position="199"/>
    </location>
</feature>
<dbReference type="PANTHER" id="PTHR43096:SF10">
    <property type="entry name" value="CHAPERONE PROTEIN DNAJ A6, CHLOROPLASTIC"/>
    <property type="match status" value="1"/>
</dbReference>
<dbReference type="OrthoDB" id="424986at2759"/>
<accession>A0A813I2C4</accession>
<dbReference type="InterPro" id="IPR001623">
    <property type="entry name" value="DnaJ_domain"/>
</dbReference>
<proteinExistence type="predicted"/>
<dbReference type="Proteomes" id="UP000654075">
    <property type="component" value="Unassembled WGS sequence"/>
</dbReference>
<dbReference type="Gene3D" id="1.10.287.110">
    <property type="entry name" value="DnaJ domain"/>
    <property type="match status" value="1"/>
</dbReference>
<dbReference type="GO" id="GO:0042026">
    <property type="term" value="P:protein refolding"/>
    <property type="evidence" value="ECO:0007669"/>
    <property type="project" value="TreeGrafter"/>
</dbReference>